<keyword evidence="4" id="KW-1185">Reference proteome</keyword>
<dbReference type="Pfam" id="PF03795">
    <property type="entry name" value="YCII"/>
    <property type="match status" value="1"/>
</dbReference>
<comment type="similarity">
    <text evidence="1">Belongs to the YciI family.</text>
</comment>
<organism evidence="3 4">
    <name type="scientific">Vibrio palustris</name>
    <dbReference type="NCBI Taxonomy" id="1918946"/>
    <lineage>
        <taxon>Bacteria</taxon>
        <taxon>Pseudomonadati</taxon>
        <taxon>Pseudomonadota</taxon>
        <taxon>Gammaproteobacteria</taxon>
        <taxon>Vibrionales</taxon>
        <taxon>Vibrionaceae</taxon>
        <taxon>Vibrio</taxon>
    </lineage>
</organism>
<dbReference type="RefSeq" id="WP_077314894.1">
    <property type="nucleotide sequence ID" value="NZ_AP024888.1"/>
</dbReference>
<evidence type="ECO:0000313" key="3">
    <source>
        <dbReference type="EMBL" id="SJL84537.1"/>
    </source>
</evidence>
<dbReference type="OrthoDB" id="9814407at2"/>
<dbReference type="Proteomes" id="UP000189475">
    <property type="component" value="Unassembled WGS sequence"/>
</dbReference>
<sequence length="94" mass="10932">MFIISLDYQVPLEEVNRFIPEHIDYLNEQYDLGHFQLSGRKNPRTGGVILATLKDRKVLEEILTQDPFHRENIATYQVTEITPTKASKELAFLL</sequence>
<proteinExistence type="inferred from homology"/>
<dbReference type="Gene3D" id="3.30.70.1060">
    <property type="entry name" value="Dimeric alpha+beta barrel"/>
    <property type="match status" value="1"/>
</dbReference>
<evidence type="ECO:0000256" key="1">
    <source>
        <dbReference type="ARBA" id="ARBA00007689"/>
    </source>
</evidence>
<dbReference type="InterPro" id="IPR011008">
    <property type="entry name" value="Dimeric_a/b-barrel"/>
</dbReference>
<accession>A0A1R4B6I9</accession>
<evidence type="ECO:0000259" key="2">
    <source>
        <dbReference type="Pfam" id="PF03795"/>
    </source>
</evidence>
<dbReference type="EMBL" id="FUFT01000005">
    <property type="protein sequence ID" value="SJL84537.1"/>
    <property type="molecule type" value="Genomic_DNA"/>
</dbReference>
<dbReference type="PANTHER" id="PTHR37828:SF1">
    <property type="entry name" value="YCII-RELATED DOMAIN-CONTAINING PROTEIN"/>
    <property type="match status" value="1"/>
</dbReference>
<dbReference type="InterPro" id="IPR005545">
    <property type="entry name" value="YCII"/>
</dbReference>
<gene>
    <name evidence="3" type="ORF">VPAL9027_02526</name>
</gene>
<name>A0A1R4B6I9_9VIBR</name>
<dbReference type="AlphaFoldDB" id="A0A1R4B6I9"/>
<protein>
    <submittedName>
        <fullName evidence="3">YCII-related domain protein</fullName>
    </submittedName>
</protein>
<evidence type="ECO:0000313" key="4">
    <source>
        <dbReference type="Proteomes" id="UP000189475"/>
    </source>
</evidence>
<feature type="domain" description="YCII-related" evidence="2">
    <location>
        <begin position="1"/>
        <end position="81"/>
    </location>
</feature>
<dbReference type="PANTHER" id="PTHR37828">
    <property type="entry name" value="GSR2449 PROTEIN"/>
    <property type="match status" value="1"/>
</dbReference>
<dbReference type="SUPFAM" id="SSF54909">
    <property type="entry name" value="Dimeric alpha+beta barrel"/>
    <property type="match status" value="1"/>
</dbReference>
<dbReference type="STRING" id="1918946.VPAL9027_02526"/>
<reference evidence="3 4" key="1">
    <citation type="submission" date="2017-02" db="EMBL/GenBank/DDBJ databases">
        <authorList>
            <person name="Peterson S.W."/>
        </authorList>
    </citation>
    <scope>NUCLEOTIDE SEQUENCE [LARGE SCALE GENOMIC DNA]</scope>
    <source>
        <strain evidence="3 4">CECT 9027</strain>
    </source>
</reference>